<gene>
    <name evidence="2" type="ORF">Enr10x_01570</name>
</gene>
<feature type="coiled-coil region" evidence="1">
    <location>
        <begin position="157"/>
        <end position="184"/>
    </location>
</feature>
<dbReference type="Gene3D" id="1.25.40.10">
    <property type="entry name" value="Tetratricopeptide repeat domain"/>
    <property type="match status" value="3"/>
</dbReference>
<evidence type="ECO:0008006" key="4">
    <source>
        <dbReference type="Google" id="ProtNLM"/>
    </source>
</evidence>
<evidence type="ECO:0000256" key="1">
    <source>
        <dbReference type="SAM" id="Coils"/>
    </source>
</evidence>
<dbReference type="RefSeq" id="WP_145447864.1">
    <property type="nucleotide sequence ID" value="NZ_CP037421.1"/>
</dbReference>
<proteinExistence type="predicted"/>
<organism evidence="2 3">
    <name type="scientific">Gimesia panareensis</name>
    <dbReference type="NCBI Taxonomy" id="2527978"/>
    <lineage>
        <taxon>Bacteria</taxon>
        <taxon>Pseudomonadati</taxon>
        <taxon>Planctomycetota</taxon>
        <taxon>Planctomycetia</taxon>
        <taxon>Planctomycetales</taxon>
        <taxon>Planctomycetaceae</taxon>
        <taxon>Gimesia</taxon>
    </lineage>
</organism>
<keyword evidence="1" id="KW-0175">Coiled coil</keyword>
<dbReference type="SUPFAM" id="SSF48452">
    <property type="entry name" value="TPR-like"/>
    <property type="match status" value="1"/>
</dbReference>
<evidence type="ECO:0000313" key="2">
    <source>
        <dbReference type="EMBL" id="QDT24865.1"/>
    </source>
</evidence>
<keyword evidence="3" id="KW-1185">Reference proteome</keyword>
<reference evidence="2 3" key="1">
    <citation type="submission" date="2019-03" db="EMBL/GenBank/DDBJ databases">
        <title>Deep-cultivation of Planctomycetes and their phenomic and genomic characterization uncovers novel biology.</title>
        <authorList>
            <person name="Wiegand S."/>
            <person name="Jogler M."/>
            <person name="Boedeker C."/>
            <person name="Pinto D."/>
            <person name="Vollmers J."/>
            <person name="Rivas-Marin E."/>
            <person name="Kohn T."/>
            <person name="Peeters S.H."/>
            <person name="Heuer A."/>
            <person name="Rast P."/>
            <person name="Oberbeckmann S."/>
            <person name="Bunk B."/>
            <person name="Jeske O."/>
            <person name="Meyerdierks A."/>
            <person name="Storesund J.E."/>
            <person name="Kallscheuer N."/>
            <person name="Luecker S."/>
            <person name="Lage O.M."/>
            <person name="Pohl T."/>
            <person name="Merkel B.J."/>
            <person name="Hornburger P."/>
            <person name="Mueller R.-W."/>
            <person name="Bruemmer F."/>
            <person name="Labrenz M."/>
            <person name="Spormann A.M."/>
            <person name="Op den Camp H."/>
            <person name="Overmann J."/>
            <person name="Amann R."/>
            <person name="Jetten M.S.M."/>
            <person name="Mascher T."/>
            <person name="Medema M.H."/>
            <person name="Devos D.P."/>
            <person name="Kaster A.-K."/>
            <person name="Ovreas L."/>
            <person name="Rohde M."/>
            <person name="Galperin M.Y."/>
            <person name="Jogler C."/>
        </authorList>
    </citation>
    <scope>NUCLEOTIDE SEQUENCE [LARGE SCALE GENOMIC DNA]</scope>
    <source>
        <strain evidence="2 3">Enr10</strain>
    </source>
</reference>
<accession>A0A517PZR2</accession>
<protein>
    <recommendedName>
        <fullName evidence="4">Tetratricopeptide repeat protein</fullName>
    </recommendedName>
</protein>
<sequence length="875" mass="99075">MPQRSSHHARSACTLLKISALSGWVCGLLLLLSTGNFCRAEDPTRSYFEGLRQRHLFGIAEGYCLNELAENRLSDADRARYSLELIRTLAAHASAASPAEQPELWKRAEETINQIERDFPRWSDLPVFRAERARISYLKAEQFYWQSQAIPQNETLRDTAIDNMDKATTQLTHAEQQLQQLLTKAGARVNYLVLPTATVRDTLLDFQLLIAEANIKLSGLYHPDSPMRKMRLATARKWLEPLSRRATTLKITWESRLALIQCERLTGNADTAERAIQGLVKDQHPPFLNEAVFIESMRILLAQDKPQLAATSIIEYRQAQGRYSSELGFLEIDALLKLHHIAVDKQQKELADELWRQILKRSEQLSQAQPGYWSQRAKLLVGRQEQIQEYGTRLSDSLQRAQLLYSEGKLKEAIAAYEQTSQQAAKEGKTDLALELGFTSASLQLKLKEYEKAAEQFQSLAQRYQGAPKAADASLLAAWCLGQLYSQSRTKSRRLAYTTALENVRKQFPTGNAYYEAGWMLARLEESRLQYSKALVLYAEIPENHPKAADAHLGVARCYEQILLRLAALGKPTRAWREEATDVLGKYLAHFPDESDPAILLSQAEIALRLTRIYLNDTPPDYNKAHRLLDLIIHTANVKPEELKRDSERSPESVAQTTQLIQRWNQVGSQALRMQIIALAGQGKPAEARSLVASLENAGTNELLSVLNGVSHIDLDLTPAVRRELGMLQLQSAEKLASRRDQLTPQQTRQLDLCLAEAYLAIDRPIRALEYYQTLLKQSPRDGSLIRQVALLLERCGTKECLRQAIPKWRELEAAEKAGTVPWLDARLHIIRALFESGDTDAAKKLIGVTRLLYPELGNDDLKKQYHELEQQIQK</sequence>
<name>A0A517PZR2_9PLAN</name>
<evidence type="ECO:0000313" key="3">
    <source>
        <dbReference type="Proteomes" id="UP000315647"/>
    </source>
</evidence>
<dbReference type="EMBL" id="CP037421">
    <property type="protein sequence ID" value="QDT24865.1"/>
    <property type="molecule type" value="Genomic_DNA"/>
</dbReference>
<dbReference type="AlphaFoldDB" id="A0A517PZR2"/>
<dbReference type="Proteomes" id="UP000315647">
    <property type="component" value="Chromosome"/>
</dbReference>
<feature type="coiled-coil region" evidence="1">
    <location>
        <begin position="440"/>
        <end position="467"/>
    </location>
</feature>
<dbReference type="InterPro" id="IPR011990">
    <property type="entry name" value="TPR-like_helical_dom_sf"/>
</dbReference>